<organism evidence="7 8">
    <name type="scientific">Cajanus cajan</name>
    <name type="common">Pigeon pea</name>
    <name type="synonym">Cajanus indicus</name>
    <dbReference type="NCBI Taxonomy" id="3821"/>
    <lineage>
        <taxon>Eukaryota</taxon>
        <taxon>Viridiplantae</taxon>
        <taxon>Streptophyta</taxon>
        <taxon>Embryophyta</taxon>
        <taxon>Tracheophyta</taxon>
        <taxon>Spermatophyta</taxon>
        <taxon>Magnoliopsida</taxon>
        <taxon>eudicotyledons</taxon>
        <taxon>Gunneridae</taxon>
        <taxon>Pentapetalae</taxon>
        <taxon>rosids</taxon>
        <taxon>fabids</taxon>
        <taxon>Fabales</taxon>
        <taxon>Fabaceae</taxon>
        <taxon>Papilionoideae</taxon>
        <taxon>50 kb inversion clade</taxon>
        <taxon>NPAAA clade</taxon>
        <taxon>indigoferoid/millettioid clade</taxon>
        <taxon>Phaseoleae</taxon>
        <taxon>Cajanus</taxon>
    </lineage>
</organism>
<keyword evidence="8" id="KW-1185">Reference proteome</keyword>
<keyword evidence="2" id="KW-0805">Transcription regulation</keyword>
<protein>
    <recommendedName>
        <fullName evidence="6">MADS-box domain-containing protein</fullName>
    </recommendedName>
</protein>
<feature type="non-terminal residue" evidence="7">
    <location>
        <position position="1"/>
    </location>
</feature>
<dbReference type="GO" id="GO:0003677">
    <property type="term" value="F:DNA binding"/>
    <property type="evidence" value="ECO:0007669"/>
    <property type="project" value="UniProtKB-KW"/>
</dbReference>
<evidence type="ECO:0000313" key="8">
    <source>
        <dbReference type="Proteomes" id="UP000075243"/>
    </source>
</evidence>
<evidence type="ECO:0000256" key="4">
    <source>
        <dbReference type="ARBA" id="ARBA00023163"/>
    </source>
</evidence>
<dbReference type="Proteomes" id="UP000075243">
    <property type="component" value="Unassembled WGS sequence"/>
</dbReference>
<comment type="subcellular location">
    <subcellularLocation>
        <location evidence="1">Nucleus</location>
    </subcellularLocation>
</comment>
<evidence type="ECO:0000256" key="3">
    <source>
        <dbReference type="ARBA" id="ARBA00023125"/>
    </source>
</evidence>
<evidence type="ECO:0000259" key="6">
    <source>
        <dbReference type="PROSITE" id="PS50066"/>
    </source>
</evidence>
<reference evidence="7" key="1">
    <citation type="journal article" date="2012" name="Nat. Biotechnol.">
        <title>Draft genome sequence of pigeonpea (Cajanus cajan), an orphan legume crop of resource-poor farmers.</title>
        <authorList>
            <person name="Varshney R.K."/>
            <person name="Chen W."/>
            <person name="Li Y."/>
            <person name="Bharti A.K."/>
            <person name="Saxena R.K."/>
            <person name="Schlueter J.A."/>
            <person name="Donoghue M.T."/>
            <person name="Azam S."/>
            <person name="Fan G."/>
            <person name="Whaley A.M."/>
            <person name="Farmer A.D."/>
            <person name="Sheridan J."/>
            <person name="Iwata A."/>
            <person name="Tuteja R."/>
            <person name="Penmetsa R.V."/>
            <person name="Wu W."/>
            <person name="Upadhyaya H.D."/>
            <person name="Yang S.P."/>
            <person name="Shah T."/>
            <person name="Saxena K.B."/>
            <person name="Michael T."/>
            <person name="McCombie W.R."/>
            <person name="Yang B."/>
            <person name="Zhang G."/>
            <person name="Yang H."/>
            <person name="Wang J."/>
            <person name="Spillane C."/>
            <person name="Cook D.R."/>
            <person name="May G.D."/>
            <person name="Xu X."/>
            <person name="Jackson S.A."/>
        </authorList>
    </citation>
    <scope>NUCLEOTIDE SEQUENCE [LARGE SCALE GENOMIC DNA]</scope>
</reference>
<keyword evidence="5" id="KW-0539">Nucleus</keyword>
<dbReference type="AlphaFoldDB" id="A0A151RAR7"/>
<dbReference type="PROSITE" id="PS50066">
    <property type="entry name" value="MADS_BOX_2"/>
    <property type="match status" value="1"/>
</dbReference>
<dbReference type="SUPFAM" id="SSF55455">
    <property type="entry name" value="SRF-like"/>
    <property type="match status" value="1"/>
</dbReference>
<keyword evidence="4" id="KW-0804">Transcription</keyword>
<feature type="domain" description="MADS-box" evidence="6">
    <location>
        <begin position="1"/>
        <end position="40"/>
    </location>
</feature>
<evidence type="ECO:0000313" key="7">
    <source>
        <dbReference type="EMBL" id="KYP39596.1"/>
    </source>
</evidence>
<dbReference type="GO" id="GO:0005634">
    <property type="term" value="C:nucleus"/>
    <property type="evidence" value="ECO:0007669"/>
    <property type="project" value="UniProtKB-SubCell"/>
</dbReference>
<gene>
    <name evidence="7" type="ORF">KK1_039079</name>
</gene>
<dbReference type="EMBL" id="KQ483895">
    <property type="protein sequence ID" value="KYP39596.1"/>
    <property type="molecule type" value="Genomic_DNA"/>
</dbReference>
<evidence type="ECO:0000256" key="1">
    <source>
        <dbReference type="ARBA" id="ARBA00004123"/>
    </source>
</evidence>
<evidence type="ECO:0000256" key="5">
    <source>
        <dbReference type="ARBA" id="ARBA00023242"/>
    </source>
</evidence>
<sequence length="52" mass="6134">KKVKLAFIANDSQRKAEYKTRMKSVLRMMKEHTILCGIEVIEKNLENISKRL</sequence>
<name>A0A151RAR7_CAJCA</name>
<dbReference type="InterPro" id="IPR036879">
    <property type="entry name" value="TF_MADSbox_sf"/>
</dbReference>
<dbReference type="InterPro" id="IPR002100">
    <property type="entry name" value="TF_MADSbox"/>
</dbReference>
<evidence type="ECO:0000256" key="2">
    <source>
        <dbReference type="ARBA" id="ARBA00023015"/>
    </source>
</evidence>
<dbReference type="Gramene" id="C.cajan_37010.t">
    <property type="protein sequence ID" value="C.cajan_37010.t"/>
    <property type="gene ID" value="C.cajan_37010"/>
</dbReference>
<keyword evidence="3" id="KW-0238">DNA-binding</keyword>
<accession>A0A151RAR7</accession>
<proteinExistence type="predicted"/>
<dbReference type="GO" id="GO:0046983">
    <property type="term" value="F:protein dimerization activity"/>
    <property type="evidence" value="ECO:0007669"/>
    <property type="project" value="InterPro"/>
</dbReference>